<dbReference type="InterPro" id="IPR027417">
    <property type="entry name" value="P-loop_NTPase"/>
</dbReference>
<dbReference type="Proteomes" id="UP001248581">
    <property type="component" value="Chromosome"/>
</dbReference>
<dbReference type="EMBL" id="CP134146">
    <property type="protein sequence ID" value="WNC70030.1"/>
    <property type="molecule type" value="Genomic_DNA"/>
</dbReference>
<dbReference type="InterPro" id="IPR015199">
    <property type="entry name" value="DNA_pol_III_delta_C"/>
</dbReference>
<evidence type="ECO:0000256" key="1">
    <source>
        <dbReference type="ARBA" id="ARBA00012417"/>
    </source>
</evidence>
<name>A0ABY9TMU3_9GAMM</name>
<protein>
    <recommendedName>
        <fullName evidence="2">DNA polymerase III subunit delta'</fullName>
        <ecNumber evidence="1">2.7.7.7</ecNumber>
    </recommendedName>
</protein>
<dbReference type="EC" id="2.7.7.7" evidence="1"/>
<gene>
    <name evidence="9" type="ORF">RI845_07800</name>
</gene>
<evidence type="ECO:0000313" key="10">
    <source>
        <dbReference type="Proteomes" id="UP001248581"/>
    </source>
</evidence>
<evidence type="ECO:0000256" key="2">
    <source>
        <dbReference type="ARBA" id="ARBA00014363"/>
    </source>
</evidence>
<evidence type="ECO:0000256" key="7">
    <source>
        <dbReference type="ARBA" id="ARBA00049244"/>
    </source>
</evidence>
<evidence type="ECO:0000256" key="3">
    <source>
        <dbReference type="ARBA" id="ARBA00022679"/>
    </source>
</evidence>
<proteinExistence type="predicted"/>
<dbReference type="RefSeq" id="WP_348389171.1">
    <property type="nucleotide sequence ID" value="NZ_CP134146.1"/>
</dbReference>
<dbReference type="Pfam" id="PF13177">
    <property type="entry name" value="DNA_pol3_delta2"/>
    <property type="match status" value="1"/>
</dbReference>
<dbReference type="InterPro" id="IPR050238">
    <property type="entry name" value="DNA_Rep/Repair_Clamp_Loader"/>
</dbReference>
<keyword evidence="10" id="KW-1185">Reference proteome</keyword>
<dbReference type="Gene3D" id="3.40.50.300">
    <property type="entry name" value="P-loop containing nucleotide triphosphate hydrolases"/>
    <property type="match status" value="1"/>
</dbReference>
<evidence type="ECO:0000256" key="6">
    <source>
        <dbReference type="ARBA" id="ARBA00022932"/>
    </source>
</evidence>
<keyword evidence="4" id="KW-0548">Nucleotidyltransferase</keyword>
<keyword evidence="6" id="KW-0239">DNA-directed DNA polymerase</keyword>
<feature type="domain" description="DNA polymerase III delta subunit C-terminal" evidence="8">
    <location>
        <begin position="204"/>
        <end position="309"/>
    </location>
</feature>
<keyword evidence="3" id="KW-0808">Transferase</keyword>
<keyword evidence="5" id="KW-0235">DNA replication</keyword>
<comment type="catalytic activity">
    <reaction evidence="7">
        <text>DNA(n) + a 2'-deoxyribonucleoside 5'-triphosphate = DNA(n+1) + diphosphate</text>
        <dbReference type="Rhea" id="RHEA:22508"/>
        <dbReference type="Rhea" id="RHEA-COMP:17339"/>
        <dbReference type="Rhea" id="RHEA-COMP:17340"/>
        <dbReference type="ChEBI" id="CHEBI:33019"/>
        <dbReference type="ChEBI" id="CHEBI:61560"/>
        <dbReference type="ChEBI" id="CHEBI:173112"/>
        <dbReference type="EC" id="2.7.7.7"/>
    </reaction>
</comment>
<evidence type="ECO:0000313" key="9">
    <source>
        <dbReference type="EMBL" id="WNC70030.1"/>
    </source>
</evidence>
<dbReference type="Pfam" id="PF09115">
    <property type="entry name" value="DNApol3-delta_C"/>
    <property type="match status" value="1"/>
</dbReference>
<sequence>MVAKLQDKSWLVNNKLEITSKIEQGLLPHAMLLLGSHLAGQEELGNWLSGLLLCEHSKTLTEPCGQCKSCSLVKAQTHPDLVTIDNSEKTIGVESVRSAGAFLQKTAQLAKNKAVVIFSAENMTESAANALLKTLEEPTSNSYLILVCNDIEMLLPTIVSRCSVVKINPPTGEELANMVSDKGLINDFSNLNELAELTDPKCQEQRAEVIEQLTVFLEQFVNGNELVNLLANNIHGMRWLTNSFNQLIRIQSGWQDSLINHEMNQLSGRYSTEQLWQCINLLNQATKQIKLLTQANKTFTIEALLVDIEHILTTD</sequence>
<evidence type="ECO:0000256" key="5">
    <source>
        <dbReference type="ARBA" id="ARBA00022705"/>
    </source>
</evidence>
<reference evidence="10" key="1">
    <citation type="submission" date="2023-09" db="EMBL/GenBank/DDBJ databases">
        <authorList>
            <person name="Li S."/>
            <person name="Li X."/>
            <person name="Zhang C."/>
            <person name="Zhao Z."/>
        </authorList>
    </citation>
    <scope>NUCLEOTIDE SEQUENCE [LARGE SCALE GENOMIC DNA]</scope>
    <source>
        <strain evidence="10">SQ345</strain>
    </source>
</reference>
<dbReference type="SUPFAM" id="SSF52540">
    <property type="entry name" value="P-loop containing nucleoside triphosphate hydrolases"/>
    <property type="match status" value="1"/>
</dbReference>
<dbReference type="PANTHER" id="PTHR11669">
    <property type="entry name" value="REPLICATION FACTOR C / DNA POLYMERASE III GAMMA-TAU SUBUNIT"/>
    <property type="match status" value="1"/>
</dbReference>
<evidence type="ECO:0000259" key="8">
    <source>
        <dbReference type="Pfam" id="PF09115"/>
    </source>
</evidence>
<organism evidence="9 10">
    <name type="scientific">Thalassotalea nanhaiensis</name>
    <dbReference type="NCBI Taxonomy" id="3065648"/>
    <lineage>
        <taxon>Bacteria</taxon>
        <taxon>Pseudomonadati</taxon>
        <taxon>Pseudomonadota</taxon>
        <taxon>Gammaproteobacteria</taxon>
        <taxon>Alteromonadales</taxon>
        <taxon>Colwelliaceae</taxon>
        <taxon>Thalassotalea</taxon>
    </lineage>
</organism>
<dbReference type="PANTHER" id="PTHR11669:SF8">
    <property type="entry name" value="DNA POLYMERASE III SUBUNIT DELTA"/>
    <property type="match status" value="1"/>
</dbReference>
<evidence type="ECO:0000256" key="4">
    <source>
        <dbReference type="ARBA" id="ARBA00022695"/>
    </source>
</evidence>
<accession>A0ABY9TMU3</accession>